<sequence>MNLNLVAYSIFLAIVIYIIVVVGRICYRNGNLFVLELLPGHEDLCLRINKILLMGYYLVNIGYAAMTLVSWEKITGLPQLVEVIAIKTAGIICIISALHYLNIYLLTNHVQKLIR</sequence>
<protein>
    <recommendedName>
        <fullName evidence="4">Integral membrane protein</fullName>
    </recommendedName>
</protein>
<dbReference type="AlphaFoldDB" id="A0A2S1QU06"/>
<accession>A0A2S1QU06</accession>
<evidence type="ECO:0000256" key="1">
    <source>
        <dbReference type="SAM" id="Phobius"/>
    </source>
</evidence>
<organism evidence="2 3">
    <name type="scientific">Flavobacterium album</name>
    <dbReference type="NCBI Taxonomy" id="2175091"/>
    <lineage>
        <taxon>Bacteria</taxon>
        <taxon>Pseudomonadati</taxon>
        <taxon>Bacteroidota</taxon>
        <taxon>Flavobacteriia</taxon>
        <taxon>Flavobacteriales</taxon>
        <taxon>Flavobacteriaceae</taxon>
        <taxon>Flavobacterium</taxon>
    </lineage>
</organism>
<proteinExistence type="predicted"/>
<evidence type="ECO:0000313" key="3">
    <source>
        <dbReference type="Proteomes" id="UP000244929"/>
    </source>
</evidence>
<feature type="transmembrane region" description="Helical" evidence="1">
    <location>
        <begin position="6"/>
        <end position="27"/>
    </location>
</feature>
<keyword evidence="1" id="KW-1133">Transmembrane helix</keyword>
<gene>
    <name evidence="2" type="ORF">HYN59_01465</name>
</gene>
<dbReference type="RefSeq" id="WP_108776574.1">
    <property type="nucleotide sequence ID" value="NZ_CP029186.1"/>
</dbReference>
<dbReference type="OrthoDB" id="1438492at2"/>
<feature type="transmembrane region" description="Helical" evidence="1">
    <location>
        <begin position="48"/>
        <end position="71"/>
    </location>
</feature>
<evidence type="ECO:0008006" key="4">
    <source>
        <dbReference type="Google" id="ProtNLM"/>
    </source>
</evidence>
<keyword evidence="3" id="KW-1185">Reference proteome</keyword>
<name>A0A2S1QU06_9FLAO</name>
<reference evidence="2 3" key="1">
    <citation type="submission" date="2018-04" db="EMBL/GenBank/DDBJ databases">
        <title>Genome sequencing of Flavobacterium sp. HYN0059.</title>
        <authorList>
            <person name="Yi H."/>
            <person name="Baek C."/>
        </authorList>
    </citation>
    <scope>NUCLEOTIDE SEQUENCE [LARGE SCALE GENOMIC DNA]</scope>
    <source>
        <strain evidence="2 3">HYN0059</strain>
    </source>
</reference>
<feature type="transmembrane region" description="Helical" evidence="1">
    <location>
        <begin position="83"/>
        <end position="106"/>
    </location>
</feature>
<dbReference type="EMBL" id="CP029186">
    <property type="protein sequence ID" value="AWH83864.1"/>
    <property type="molecule type" value="Genomic_DNA"/>
</dbReference>
<dbReference type="KEGG" id="falb:HYN59_01465"/>
<dbReference type="Proteomes" id="UP000244929">
    <property type="component" value="Chromosome"/>
</dbReference>
<keyword evidence="1" id="KW-0812">Transmembrane</keyword>
<keyword evidence="1" id="KW-0472">Membrane</keyword>
<evidence type="ECO:0000313" key="2">
    <source>
        <dbReference type="EMBL" id="AWH83864.1"/>
    </source>
</evidence>